<protein>
    <submittedName>
        <fullName evidence="7">Helicase</fullName>
    </submittedName>
</protein>
<keyword evidence="3 5" id="KW-0347">Helicase</keyword>
<feature type="binding site" evidence="5">
    <location>
        <begin position="222"/>
        <end position="229"/>
    </location>
    <ligand>
        <name>ATP</name>
        <dbReference type="ChEBI" id="CHEBI:30616"/>
    </ligand>
</feature>
<keyword evidence="1 5" id="KW-0547">Nucleotide-binding</keyword>
<dbReference type="SUPFAM" id="SSF52540">
    <property type="entry name" value="P-loop containing nucleoside triphosphate hydrolases"/>
    <property type="match status" value="1"/>
</dbReference>
<dbReference type="InterPro" id="IPR027785">
    <property type="entry name" value="UvrD-like_helicase_C"/>
</dbReference>
<dbReference type="Pfam" id="PF00580">
    <property type="entry name" value="UvrD-helicase"/>
    <property type="match status" value="1"/>
</dbReference>
<dbReference type="GO" id="GO:0003677">
    <property type="term" value="F:DNA binding"/>
    <property type="evidence" value="ECO:0007669"/>
    <property type="project" value="InterPro"/>
</dbReference>
<dbReference type="EMBL" id="BORQ01000001">
    <property type="protein sequence ID" value="GIO30401.1"/>
    <property type="molecule type" value="Genomic_DNA"/>
</dbReference>
<evidence type="ECO:0000256" key="4">
    <source>
        <dbReference type="ARBA" id="ARBA00022840"/>
    </source>
</evidence>
<dbReference type="GO" id="GO:0005829">
    <property type="term" value="C:cytosol"/>
    <property type="evidence" value="ECO:0007669"/>
    <property type="project" value="TreeGrafter"/>
</dbReference>
<dbReference type="GO" id="GO:0043138">
    <property type="term" value="F:3'-5' DNA helicase activity"/>
    <property type="evidence" value="ECO:0007669"/>
    <property type="project" value="TreeGrafter"/>
</dbReference>
<dbReference type="GO" id="GO:0005524">
    <property type="term" value="F:ATP binding"/>
    <property type="evidence" value="ECO:0007669"/>
    <property type="project" value="UniProtKB-UniRule"/>
</dbReference>
<evidence type="ECO:0000259" key="6">
    <source>
        <dbReference type="PROSITE" id="PS51198"/>
    </source>
</evidence>
<sequence>MLYESEAAEREHLQDIVKKLRTALQAMEDKVSDSYRDIIEAKKYLWVNMAQLDPAERAANQVDISLSIDAGEKAAAKRQRIGKLVSSPYFGRVDFKAWDRPEADACYIGVHAFSEEESQRNLIYDWRSPIASLFYDFQVGEAHYEAPMGNVKGEMTAKRQYKIKDGVMDYMIESSMNINDDVLQKELSGSSDEKMKNIVATIQQEQNRIIRNETAGEMIIQGVAGSGKTSVALHRVAYLLYRFKDTLTSSNVLIISPNKAFSDYISNVLPELGEEMILEASMEEFAAQELGNLCRFQTFYEQSAALLEERDEAFAERIRFKARLDLIVELETYLKHAETHFFEAEDIVLERTVIPKEAVLDSYQAATGMPLQQRLAKAAAIIGGQSRTEDGERLAPDAVRRIKAAVKKMFKIPNLLNLYKEFYNHIGRPEMYKPIGKKWIEFADVFPLIYLKLLVEGAEPVQLVKHLLVDEMQDYTPVQYAVLAQRFPCKKTILGDATQSVNPYSSTSLADIKAVFPRAETMELLKSYRSTLEITNFALRIKPNRRLLPIERHGERPEVLRYENMEEEIGGIRELCRQFLNSKLHSLGIVCKTKAQAEQIAQAIAVLQTDVHLLDFSSAAFHEGITVTFAHMAKGLEFDQVIVPFADRENYRSEMDRSLLYVACTRAMHRLCLTYTGEIAPFLEQAGE</sequence>
<keyword evidence="8" id="KW-1185">Reference proteome</keyword>
<evidence type="ECO:0000256" key="1">
    <source>
        <dbReference type="ARBA" id="ARBA00022741"/>
    </source>
</evidence>
<gene>
    <name evidence="7" type="ORF">J2TS6_15420</name>
</gene>
<proteinExistence type="predicted"/>
<dbReference type="RefSeq" id="WP_212957710.1">
    <property type="nucleotide sequence ID" value="NZ_BORQ01000001.1"/>
</dbReference>
<dbReference type="GO" id="GO:0000725">
    <property type="term" value="P:recombinational repair"/>
    <property type="evidence" value="ECO:0007669"/>
    <property type="project" value="TreeGrafter"/>
</dbReference>
<keyword evidence="4 5" id="KW-0067">ATP-binding</keyword>
<dbReference type="Pfam" id="PF13538">
    <property type="entry name" value="UvrD_C_2"/>
    <property type="match status" value="1"/>
</dbReference>
<organism evidence="7 8">
    <name type="scientific">Paenibacillus albilobatus</name>
    <dbReference type="NCBI Taxonomy" id="2716884"/>
    <lineage>
        <taxon>Bacteria</taxon>
        <taxon>Bacillati</taxon>
        <taxon>Bacillota</taxon>
        <taxon>Bacilli</taxon>
        <taxon>Bacillales</taxon>
        <taxon>Paenibacillaceae</taxon>
        <taxon>Paenibacillus</taxon>
    </lineage>
</organism>
<evidence type="ECO:0000256" key="3">
    <source>
        <dbReference type="ARBA" id="ARBA00022806"/>
    </source>
</evidence>
<accession>A0A920C8R7</accession>
<comment type="caution">
    <text evidence="7">The sequence shown here is derived from an EMBL/GenBank/DDBJ whole genome shotgun (WGS) entry which is preliminary data.</text>
</comment>
<reference evidence="7" key="1">
    <citation type="submission" date="2021-03" db="EMBL/GenBank/DDBJ databases">
        <title>Antimicrobial resistance genes in bacteria isolated from Japanese honey, and their potential for conferring macrolide and lincosamide resistance in the American foulbrood pathogen Paenibacillus larvae.</title>
        <authorList>
            <person name="Okamoto M."/>
            <person name="Kumagai M."/>
            <person name="Kanamori H."/>
            <person name="Takamatsu D."/>
        </authorList>
    </citation>
    <scope>NUCLEOTIDE SEQUENCE</scope>
    <source>
        <strain evidence="7">J2TS6</strain>
    </source>
</reference>
<dbReference type="InterPro" id="IPR000212">
    <property type="entry name" value="DNA_helicase_UvrD/REP"/>
</dbReference>
<dbReference type="Gene3D" id="3.40.50.300">
    <property type="entry name" value="P-loop containing nucleotide triphosphate hydrolases"/>
    <property type="match status" value="2"/>
</dbReference>
<evidence type="ECO:0000313" key="7">
    <source>
        <dbReference type="EMBL" id="GIO30401.1"/>
    </source>
</evidence>
<dbReference type="PANTHER" id="PTHR11070:SF17">
    <property type="entry name" value="DNA HELICASE IV"/>
    <property type="match status" value="1"/>
</dbReference>
<evidence type="ECO:0000256" key="2">
    <source>
        <dbReference type="ARBA" id="ARBA00022801"/>
    </source>
</evidence>
<evidence type="ECO:0000313" key="8">
    <source>
        <dbReference type="Proteomes" id="UP000679779"/>
    </source>
</evidence>
<dbReference type="PROSITE" id="PS51198">
    <property type="entry name" value="UVRD_HELICASE_ATP_BIND"/>
    <property type="match status" value="1"/>
</dbReference>
<evidence type="ECO:0000256" key="5">
    <source>
        <dbReference type="PROSITE-ProRule" id="PRU00560"/>
    </source>
</evidence>
<dbReference type="Proteomes" id="UP000679779">
    <property type="component" value="Unassembled WGS sequence"/>
</dbReference>
<dbReference type="GO" id="GO:0016787">
    <property type="term" value="F:hydrolase activity"/>
    <property type="evidence" value="ECO:0007669"/>
    <property type="project" value="UniProtKB-UniRule"/>
</dbReference>
<name>A0A920C8R7_9BACL</name>
<dbReference type="InterPro" id="IPR027417">
    <property type="entry name" value="P-loop_NTPase"/>
</dbReference>
<dbReference type="AlphaFoldDB" id="A0A920C8R7"/>
<dbReference type="PANTHER" id="PTHR11070">
    <property type="entry name" value="UVRD / RECB / PCRA DNA HELICASE FAMILY MEMBER"/>
    <property type="match status" value="1"/>
</dbReference>
<dbReference type="InterPro" id="IPR014016">
    <property type="entry name" value="UvrD-like_ATP-bd"/>
</dbReference>
<feature type="domain" description="UvrD-like helicase ATP-binding" evidence="6">
    <location>
        <begin position="201"/>
        <end position="531"/>
    </location>
</feature>
<keyword evidence="2 5" id="KW-0378">Hydrolase</keyword>